<evidence type="ECO:0000256" key="3">
    <source>
        <dbReference type="ARBA" id="ARBA00022741"/>
    </source>
</evidence>
<accession>A0ABN6ZER4</accession>
<proteinExistence type="inferred from homology"/>
<dbReference type="InterPro" id="IPR031322">
    <property type="entry name" value="Shikimate/glucono_kinase"/>
</dbReference>
<evidence type="ECO:0000256" key="6">
    <source>
        <dbReference type="ARBA" id="ARBA00023141"/>
    </source>
</evidence>
<dbReference type="NCBIfam" id="NF010555">
    <property type="entry name" value="PRK13949.1"/>
    <property type="match status" value="1"/>
</dbReference>
<keyword evidence="7" id="KW-0479">Metal-binding</keyword>
<organism evidence="8 9">
    <name type="scientific">Bacteroides sedimenti</name>
    <dbReference type="NCBI Taxonomy" id="2136147"/>
    <lineage>
        <taxon>Bacteria</taxon>
        <taxon>Pseudomonadati</taxon>
        <taxon>Bacteroidota</taxon>
        <taxon>Bacteroidia</taxon>
        <taxon>Bacteroidales</taxon>
        <taxon>Bacteroidaceae</taxon>
        <taxon>Bacteroides</taxon>
    </lineage>
</organism>
<sequence>MIRIFLLGYMGSGKTTLGKAFAREVGLSFIDLDWYIEERYHKTVREIFIERGENGFREVERQMLLEVAEFENVVISTGGGAPCFFDNMEVMNQKGDTVFLNVSPGVLFHRLKVATHNRPILQGKTNEELKSFIVEALEKRKPFYTQAKYIFNADQLENIYQIKSSVIALKNLLKL</sequence>
<keyword evidence="7" id="KW-0460">Magnesium</keyword>
<dbReference type="PANTHER" id="PTHR21087:SF16">
    <property type="entry name" value="SHIKIMATE KINASE 1, CHLOROPLASTIC"/>
    <property type="match status" value="1"/>
</dbReference>
<comment type="caution">
    <text evidence="7">Lacks conserved residue(s) required for the propagation of feature annotation.</text>
</comment>
<evidence type="ECO:0000256" key="1">
    <source>
        <dbReference type="ARBA" id="ARBA00022605"/>
    </source>
</evidence>
<dbReference type="GO" id="GO:0016301">
    <property type="term" value="F:kinase activity"/>
    <property type="evidence" value="ECO:0007669"/>
    <property type="project" value="UniProtKB-KW"/>
</dbReference>
<feature type="binding site" evidence="7">
    <location>
        <position position="140"/>
    </location>
    <ligand>
        <name>substrate</name>
    </ligand>
</feature>
<dbReference type="CDD" id="cd00464">
    <property type="entry name" value="SK"/>
    <property type="match status" value="1"/>
</dbReference>
<dbReference type="HAMAP" id="MF_00109">
    <property type="entry name" value="Shikimate_kinase"/>
    <property type="match status" value="1"/>
</dbReference>
<feature type="binding site" evidence="7">
    <location>
        <position position="79"/>
    </location>
    <ligand>
        <name>substrate</name>
    </ligand>
</feature>
<evidence type="ECO:0000256" key="5">
    <source>
        <dbReference type="ARBA" id="ARBA00022840"/>
    </source>
</evidence>
<keyword evidence="2 7" id="KW-0808">Transferase</keyword>
<dbReference type="Pfam" id="PF01202">
    <property type="entry name" value="SKI"/>
    <property type="match status" value="1"/>
</dbReference>
<feature type="binding site" evidence="7">
    <location>
        <position position="15"/>
    </location>
    <ligand>
        <name>Mg(2+)</name>
        <dbReference type="ChEBI" id="CHEBI:18420"/>
    </ligand>
</feature>
<evidence type="ECO:0000256" key="4">
    <source>
        <dbReference type="ARBA" id="ARBA00022777"/>
    </source>
</evidence>
<protein>
    <recommendedName>
        <fullName evidence="7">Shikimate kinase</fullName>
        <shortName evidence="7">SK</shortName>
        <ecNumber evidence="7">2.7.1.71</ecNumber>
    </recommendedName>
</protein>
<dbReference type="InterPro" id="IPR000623">
    <property type="entry name" value="Shikimate_kinase/TSH1"/>
</dbReference>
<feature type="binding site" evidence="7">
    <location>
        <begin position="11"/>
        <end position="16"/>
    </location>
    <ligand>
        <name>ATP</name>
        <dbReference type="ChEBI" id="CHEBI:30616"/>
    </ligand>
</feature>
<dbReference type="RefSeq" id="WP_353331228.1">
    <property type="nucleotide sequence ID" value="NZ_AP028055.1"/>
</dbReference>
<comment type="pathway">
    <text evidence="7">Metabolic intermediate biosynthesis; chorismate biosynthesis; chorismate from D-erythrose 4-phosphate and phosphoenolpyruvate: step 5/7.</text>
</comment>
<keyword evidence="3 7" id="KW-0547">Nucleotide-binding</keyword>
<comment type="subcellular location">
    <subcellularLocation>
        <location evidence="7">Cytoplasm</location>
    </subcellularLocation>
</comment>
<dbReference type="PRINTS" id="PR01100">
    <property type="entry name" value="SHIKIMTKNASE"/>
</dbReference>
<keyword evidence="7" id="KW-0963">Cytoplasm</keyword>
<evidence type="ECO:0000313" key="9">
    <source>
        <dbReference type="Proteomes" id="UP001496674"/>
    </source>
</evidence>
<feature type="binding site" evidence="7">
    <location>
        <position position="118"/>
    </location>
    <ligand>
        <name>ATP</name>
        <dbReference type="ChEBI" id="CHEBI:30616"/>
    </ligand>
</feature>
<evidence type="ECO:0000256" key="7">
    <source>
        <dbReference type="HAMAP-Rule" id="MF_00109"/>
    </source>
</evidence>
<dbReference type="Gene3D" id="3.40.50.300">
    <property type="entry name" value="P-loop containing nucleotide triphosphate hydrolases"/>
    <property type="match status" value="1"/>
</dbReference>
<gene>
    <name evidence="7 8" type="primary">aroK</name>
    <name evidence="8" type="ORF">BSYN_24060</name>
</gene>
<dbReference type="PANTHER" id="PTHR21087">
    <property type="entry name" value="SHIKIMATE KINASE"/>
    <property type="match status" value="1"/>
</dbReference>
<name>A0ABN6ZER4_9BACE</name>
<feature type="binding site" evidence="7">
    <location>
        <position position="33"/>
    </location>
    <ligand>
        <name>substrate</name>
    </ligand>
</feature>
<feature type="binding site" evidence="7">
    <location>
        <position position="57"/>
    </location>
    <ligand>
        <name>substrate</name>
    </ligand>
</feature>
<comment type="function">
    <text evidence="7">Catalyzes the specific phosphorylation of the 3-hydroxyl group of shikimic acid using ATP as a cosubstrate.</text>
</comment>
<keyword evidence="4 7" id="KW-0418">Kinase</keyword>
<keyword evidence="5 7" id="KW-0067">ATP-binding</keyword>
<dbReference type="Proteomes" id="UP001496674">
    <property type="component" value="Chromosome"/>
</dbReference>
<dbReference type="EMBL" id="AP028055">
    <property type="protein sequence ID" value="BEH00142.1"/>
    <property type="molecule type" value="Genomic_DNA"/>
</dbReference>
<dbReference type="EC" id="2.7.1.71" evidence="7"/>
<comment type="similarity">
    <text evidence="7">Belongs to the shikimate kinase family.</text>
</comment>
<dbReference type="SUPFAM" id="SSF52540">
    <property type="entry name" value="P-loop containing nucleoside triphosphate hydrolases"/>
    <property type="match status" value="1"/>
</dbReference>
<keyword evidence="9" id="KW-1185">Reference proteome</keyword>
<comment type="cofactor">
    <cofactor evidence="7">
        <name>Mg(2+)</name>
        <dbReference type="ChEBI" id="CHEBI:18420"/>
    </cofactor>
    <text evidence="7">Binds 1 Mg(2+) ion per subunit.</text>
</comment>
<keyword evidence="1 7" id="KW-0028">Amino-acid biosynthesis</keyword>
<comment type="catalytic activity">
    <reaction evidence="7">
        <text>shikimate + ATP = 3-phosphoshikimate + ADP + H(+)</text>
        <dbReference type="Rhea" id="RHEA:13121"/>
        <dbReference type="ChEBI" id="CHEBI:15378"/>
        <dbReference type="ChEBI" id="CHEBI:30616"/>
        <dbReference type="ChEBI" id="CHEBI:36208"/>
        <dbReference type="ChEBI" id="CHEBI:145989"/>
        <dbReference type="ChEBI" id="CHEBI:456216"/>
        <dbReference type="EC" id="2.7.1.71"/>
    </reaction>
</comment>
<evidence type="ECO:0000313" key="8">
    <source>
        <dbReference type="EMBL" id="BEH00142.1"/>
    </source>
</evidence>
<keyword evidence="6 7" id="KW-0057">Aromatic amino acid biosynthesis</keyword>
<dbReference type="InterPro" id="IPR027417">
    <property type="entry name" value="P-loop_NTPase"/>
</dbReference>
<reference evidence="8 9" key="1">
    <citation type="submission" date="2023-04" db="EMBL/GenBank/DDBJ databases">
        <title>Draft genome sequence of acteroides sedimenti strain YN3PY1.</title>
        <authorList>
            <person name="Yoshida N."/>
        </authorList>
    </citation>
    <scope>NUCLEOTIDE SEQUENCE [LARGE SCALE GENOMIC DNA]</scope>
    <source>
        <strain evidence="8 9">YN3PY1</strain>
    </source>
</reference>
<evidence type="ECO:0000256" key="2">
    <source>
        <dbReference type="ARBA" id="ARBA00022679"/>
    </source>
</evidence>
<comment type="subunit">
    <text evidence="7">Monomer.</text>
</comment>